<dbReference type="GO" id="GO:0008195">
    <property type="term" value="F:phosphatidate phosphatase activity"/>
    <property type="evidence" value="ECO:0007669"/>
    <property type="project" value="InterPro"/>
</dbReference>
<dbReference type="InterPro" id="IPR052935">
    <property type="entry name" value="Mg2+_PAP"/>
</dbReference>
<evidence type="ECO:0000256" key="1">
    <source>
        <dbReference type="SAM" id="MobiDB-lite"/>
    </source>
</evidence>
<feature type="compositionally biased region" description="Basic and acidic residues" evidence="1">
    <location>
        <begin position="431"/>
        <end position="447"/>
    </location>
</feature>
<gene>
    <name evidence="3" type="ORF">EHF33_03580</name>
</gene>
<feature type="domain" description="Phosphatidate phosphatase APP1 catalytic" evidence="2">
    <location>
        <begin position="203"/>
        <end position="352"/>
    </location>
</feature>
<evidence type="ECO:0000313" key="4">
    <source>
        <dbReference type="Proteomes" id="UP000276417"/>
    </source>
</evidence>
<dbReference type="Proteomes" id="UP000276417">
    <property type="component" value="Chromosome 1"/>
</dbReference>
<protein>
    <submittedName>
        <fullName evidence="3">DUF2183 domain-containing protein</fullName>
    </submittedName>
</protein>
<reference evidence="3 4" key="1">
    <citation type="submission" date="2018-11" db="EMBL/GenBank/DDBJ databases">
        <title>Deinococcus shelandsis sp. nov., isolated from South Shetland Islands soil of Antarctica.</title>
        <authorList>
            <person name="Tian J."/>
        </authorList>
    </citation>
    <scope>NUCLEOTIDE SEQUENCE [LARGE SCALE GENOMIC DNA]</scope>
    <source>
        <strain evidence="3 4">S14-83T</strain>
    </source>
</reference>
<keyword evidence="4" id="KW-1185">Reference proteome</keyword>
<dbReference type="PANTHER" id="PTHR28208:SF3">
    <property type="entry name" value="PHOSPHATIDATE PHOSPHATASE APP1"/>
    <property type="match status" value="1"/>
</dbReference>
<proteinExistence type="predicted"/>
<sequence>MNQPSSSQPPANQVASSVPVLGPRQQLRQLVKRLFTGLRQVVAQQLSLKQLGRRLQPAFERLVAVVDARFSAFIQPRRRRGDIIITPYTGWGTPQHLELTGRVLLPRTVHPPRRGDPRWRNFLSIVRRLLSREVGGVTVHGVLEGHTVSAVSDTDGFFTLTWDRPDQMADSVQKEGWLEASLYIEGRSKTIFAPLRVIASPRFAVISDLDDTVLKSDVTSLPQMLGTVLTGNARTRLPFPGVSALYRALVREPGGSNPIFYVSSSPWNFYDLLWTFLRYRRLPLGPIFLRHWGSEIFSGGAHHKHSIIERLMKTYPALPFVLIGDSGEQDPEIYAEVVRRNPGRVLAVYIRRVTGEARDAGVQQLSAEVKKAGVELVLTRDSLAAAFHAMAMGLISPSELRSVIQSVEKSFSPVDFFQAKQEQFSQRPKLPRRERSKSQKPEAPEAS</sequence>
<name>A0A3G8Y9X1_9DEIO</name>
<dbReference type="InterPro" id="IPR019236">
    <property type="entry name" value="APP1_cat"/>
</dbReference>
<dbReference type="EMBL" id="CP034183">
    <property type="protein sequence ID" value="AZI41945.1"/>
    <property type="molecule type" value="Genomic_DNA"/>
</dbReference>
<dbReference type="KEGG" id="dph:EHF33_03580"/>
<dbReference type="RefSeq" id="WP_124867961.1">
    <property type="nucleotide sequence ID" value="NZ_CP034183.1"/>
</dbReference>
<evidence type="ECO:0000313" key="3">
    <source>
        <dbReference type="EMBL" id="AZI41945.1"/>
    </source>
</evidence>
<evidence type="ECO:0000259" key="2">
    <source>
        <dbReference type="Pfam" id="PF09949"/>
    </source>
</evidence>
<organism evidence="3 4">
    <name type="scientific">Deinococcus psychrotolerans</name>
    <dbReference type="NCBI Taxonomy" id="2489213"/>
    <lineage>
        <taxon>Bacteria</taxon>
        <taxon>Thermotogati</taxon>
        <taxon>Deinococcota</taxon>
        <taxon>Deinococci</taxon>
        <taxon>Deinococcales</taxon>
        <taxon>Deinococcaceae</taxon>
        <taxon>Deinococcus</taxon>
    </lineage>
</organism>
<feature type="region of interest" description="Disordered" evidence="1">
    <location>
        <begin position="422"/>
        <end position="447"/>
    </location>
</feature>
<dbReference type="AlphaFoldDB" id="A0A3G8Y9X1"/>
<dbReference type="PANTHER" id="PTHR28208">
    <property type="entry name" value="PHOSPHATIDATE PHOSPHATASE APP1"/>
    <property type="match status" value="1"/>
</dbReference>
<accession>A0A3G8Y9X1</accession>
<dbReference type="OrthoDB" id="9789875at2"/>
<dbReference type="Pfam" id="PF09949">
    <property type="entry name" value="APP1_cat"/>
    <property type="match status" value="1"/>
</dbReference>